<dbReference type="PANTHER" id="PTHR30272:SF1">
    <property type="entry name" value="3-HYDROXYACYL-[ACYL-CARRIER-PROTEIN] DEHYDRATASE"/>
    <property type="match status" value="1"/>
</dbReference>
<dbReference type="CDD" id="cd01288">
    <property type="entry name" value="FabZ"/>
    <property type="match status" value="1"/>
</dbReference>
<evidence type="ECO:0000313" key="3">
    <source>
        <dbReference type="Proteomes" id="UP000316095"/>
    </source>
</evidence>
<sequence length="163" mass="18685">MRFSLIDSVTEFDPGSSITIVKNLTRSEEYLADHFPGFPVMPGVMMLETLVQTGAWLMRLDTDFAYSTILLDEAKALRFKSFVAPGDQLIVNVQKHKADNETWTLKAQGKVRETEVVSARLVLKQFNLADRDQNFAENDRRLIEHMKLSWSELERVSTYKNNA</sequence>
<reference evidence="2 3" key="1">
    <citation type="submission" date="2019-02" db="EMBL/GenBank/DDBJ databases">
        <title>Deep-cultivation of Planctomycetes and their phenomic and genomic characterization uncovers novel biology.</title>
        <authorList>
            <person name="Wiegand S."/>
            <person name="Jogler M."/>
            <person name="Boedeker C."/>
            <person name="Pinto D."/>
            <person name="Vollmers J."/>
            <person name="Rivas-Marin E."/>
            <person name="Kohn T."/>
            <person name="Peeters S.H."/>
            <person name="Heuer A."/>
            <person name="Rast P."/>
            <person name="Oberbeckmann S."/>
            <person name="Bunk B."/>
            <person name="Jeske O."/>
            <person name="Meyerdierks A."/>
            <person name="Storesund J.E."/>
            <person name="Kallscheuer N."/>
            <person name="Luecker S."/>
            <person name="Lage O.M."/>
            <person name="Pohl T."/>
            <person name="Merkel B.J."/>
            <person name="Hornburger P."/>
            <person name="Mueller R.-W."/>
            <person name="Bruemmer F."/>
            <person name="Labrenz M."/>
            <person name="Spormann A.M."/>
            <person name="Op Den Camp H."/>
            <person name="Overmann J."/>
            <person name="Amann R."/>
            <person name="Jetten M.S.M."/>
            <person name="Mascher T."/>
            <person name="Medema M.H."/>
            <person name="Devos D.P."/>
            <person name="Kaster A.-K."/>
            <person name="Ovreas L."/>
            <person name="Rohde M."/>
            <person name="Galperin M.Y."/>
            <person name="Jogler C."/>
        </authorList>
    </citation>
    <scope>NUCLEOTIDE SEQUENCE [LARGE SCALE GENOMIC DNA]</scope>
    <source>
        <strain evidence="2 3">Pan54</strain>
    </source>
</reference>
<dbReference type="AlphaFoldDB" id="A0A5C5XDV2"/>
<dbReference type="RefSeq" id="WP_146503212.1">
    <property type="nucleotide sequence ID" value="NZ_SJPG01000001.1"/>
</dbReference>
<name>A0A5C5XDV2_9PLAN</name>
<gene>
    <name evidence="2" type="primary">fabZ_1</name>
    <name evidence="2" type="ORF">Pan54_19250</name>
</gene>
<dbReference type="InterPro" id="IPR029069">
    <property type="entry name" value="HotDog_dom_sf"/>
</dbReference>
<keyword evidence="1 2" id="KW-0456">Lyase</keyword>
<dbReference type="InterPro" id="IPR013114">
    <property type="entry name" value="FabA_FabZ"/>
</dbReference>
<keyword evidence="3" id="KW-1185">Reference proteome</keyword>
<dbReference type="OrthoDB" id="9787658at2"/>
<dbReference type="SUPFAM" id="SSF54637">
    <property type="entry name" value="Thioesterase/thiol ester dehydrase-isomerase"/>
    <property type="match status" value="1"/>
</dbReference>
<evidence type="ECO:0000256" key="1">
    <source>
        <dbReference type="ARBA" id="ARBA00023239"/>
    </source>
</evidence>
<evidence type="ECO:0000313" key="2">
    <source>
        <dbReference type="EMBL" id="TWT61190.1"/>
    </source>
</evidence>
<dbReference type="PANTHER" id="PTHR30272">
    <property type="entry name" value="3-HYDROXYACYL-[ACYL-CARRIER-PROTEIN] DEHYDRATASE"/>
    <property type="match status" value="1"/>
</dbReference>
<proteinExistence type="predicted"/>
<dbReference type="Gene3D" id="3.10.129.10">
    <property type="entry name" value="Hotdog Thioesterase"/>
    <property type="match status" value="1"/>
</dbReference>
<accession>A0A5C5XDV2</accession>
<comment type="caution">
    <text evidence="2">The sequence shown here is derived from an EMBL/GenBank/DDBJ whole genome shotgun (WGS) entry which is preliminary data.</text>
</comment>
<organism evidence="2 3">
    <name type="scientific">Rubinisphaera italica</name>
    <dbReference type="NCBI Taxonomy" id="2527969"/>
    <lineage>
        <taxon>Bacteria</taxon>
        <taxon>Pseudomonadati</taxon>
        <taxon>Planctomycetota</taxon>
        <taxon>Planctomycetia</taxon>
        <taxon>Planctomycetales</taxon>
        <taxon>Planctomycetaceae</taxon>
        <taxon>Rubinisphaera</taxon>
    </lineage>
</organism>
<dbReference type="Proteomes" id="UP000316095">
    <property type="component" value="Unassembled WGS sequence"/>
</dbReference>
<dbReference type="Pfam" id="PF07977">
    <property type="entry name" value="FabA"/>
    <property type="match status" value="1"/>
</dbReference>
<dbReference type="GO" id="GO:0019171">
    <property type="term" value="F:(3R)-hydroxyacyl-[acyl-carrier-protein] dehydratase activity"/>
    <property type="evidence" value="ECO:0007669"/>
    <property type="project" value="UniProtKB-EC"/>
</dbReference>
<dbReference type="EMBL" id="SJPG01000001">
    <property type="protein sequence ID" value="TWT61190.1"/>
    <property type="molecule type" value="Genomic_DNA"/>
</dbReference>
<protein>
    <submittedName>
        <fullName evidence="2">3-hydroxyacyl-[acyl-carrier-protein] dehydratase FabZ</fullName>
        <ecNumber evidence="2">4.2.1.59</ecNumber>
    </submittedName>
</protein>
<dbReference type="EC" id="4.2.1.59" evidence="2"/>